<evidence type="ECO:0000256" key="1">
    <source>
        <dbReference type="ARBA" id="ARBA00022679"/>
    </source>
</evidence>
<dbReference type="Pfam" id="PF00583">
    <property type="entry name" value="Acetyltransf_1"/>
    <property type="match status" value="1"/>
</dbReference>
<proteinExistence type="predicted"/>
<reference evidence="5" key="1">
    <citation type="journal article" date="2019" name="Int. J. Syst. Evol. Microbiol.">
        <title>The Global Catalogue of Microorganisms (GCM) 10K type strain sequencing project: providing services to taxonomists for standard genome sequencing and annotation.</title>
        <authorList>
            <consortium name="The Broad Institute Genomics Platform"/>
            <consortium name="The Broad Institute Genome Sequencing Center for Infectious Disease"/>
            <person name="Wu L."/>
            <person name="Ma J."/>
        </authorList>
    </citation>
    <scope>NUCLEOTIDE SEQUENCE [LARGE SCALE GENOMIC DNA]</scope>
    <source>
        <strain evidence="5">CCUG 54939</strain>
    </source>
</reference>
<sequence length="327" mass="36151">MDARTLRSLSRDLVRELGMFAPQCCATPLTPVEAHLLIELESADLTNNQLAERLRVDKSNTSRPLSRLQERGLVDRVPHQQDGRSQQLRLTEQGRALLQQLHQQLDDRTAAMLALFSDDEQQQLRTGIERYLQGLRWLQQQDGYQLRELQAGDQAALAALIRTVSAEHGLTADRGYGVADPQLDTLFPLYQGPGRRFWVLLDPQGSLVGGAGIAPLQDANESICELQKMYFLPQARGRGLGRRLLRAALDFAREQGYQHCYLETTAVLARATRLYQQMGFRPLTAPLGNTGHCACEIRMLCDLSGPAQHAEPALAATGCGCGSAAQP</sequence>
<dbReference type="Gene3D" id="3.40.630.30">
    <property type="match status" value="1"/>
</dbReference>
<dbReference type="InterPro" id="IPR036388">
    <property type="entry name" value="WH-like_DNA-bd_sf"/>
</dbReference>
<keyword evidence="5" id="KW-1185">Reference proteome</keyword>
<dbReference type="Gene3D" id="1.10.10.10">
    <property type="entry name" value="Winged helix-like DNA-binding domain superfamily/Winged helix DNA-binding domain"/>
    <property type="match status" value="1"/>
</dbReference>
<feature type="domain" description="HTH marR-type" evidence="2">
    <location>
        <begin position="1"/>
        <end position="133"/>
    </location>
</feature>
<accession>A0ABV8CN44</accession>
<comment type="caution">
    <text evidence="4">The sequence shown here is derived from an EMBL/GenBank/DDBJ whole genome shotgun (WGS) entry which is preliminary data.</text>
</comment>
<evidence type="ECO:0000313" key="4">
    <source>
        <dbReference type="EMBL" id="MFC3913627.1"/>
    </source>
</evidence>
<dbReference type="PROSITE" id="PS50995">
    <property type="entry name" value="HTH_MARR_2"/>
    <property type="match status" value="1"/>
</dbReference>
<dbReference type="PANTHER" id="PTHR13947:SF37">
    <property type="entry name" value="LD18367P"/>
    <property type="match status" value="1"/>
</dbReference>
<dbReference type="CDD" id="cd00090">
    <property type="entry name" value="HTH_ARSR"/>
    <property type="match status" value="1"/>
</dbReference>
<organism evidence="4 5">
    <name type="scientific">Pseudaeromonas sharmana</name>
    <dbReference type="NCBI Taxonomy" id="328412"/>
    <lineage>
        <taxon>Bacteria</taxon>
        <taxon>Pseudomonadati</taxon>
        <taxon>Pseudomonadota</taxon>
        <taxon>Gammaproteobacteria</taxon>
        <taxon>Aeromonadales</taxon>
        <taxon>Aeromonadaceae</taxon>
        <taxon>Pseudaeromonas</taxon>
    </lineage>
</organism>
<dbReference type="InterPro" id="IPR000182">
    <property type="entry name" value="GNAT_dom"/>
</dbReference>
<dbReference type="SMART" id="SM00347">
    <property type="entry name" value="HTH_MARR"/>
    <property type="match status" value="1"/>
</dbReference>
<dbReference type="InterPro" id="IPR050769">
    <property type="entry name" value="NAT_camello-type"/>
</dbReference>
<dbReference type="InterPro" id="IPR011991">
    <property type="entry name" value="ArsR-like_HTH"/>
</dbReference>
<evidence type="ECO:0000259" key="3">
    <source>
        <dbReference type="PROSITE" id="PS51186"/>
    </source>
</evidence>
<evidence type="ECO:0000259" key="2">
    <source>
        <dbReference type="PROSITE" id="PS50995"/>
    </source>
</evidence>
<dbReference type="PROSITE" id="PS51186">
    <property type="entry name" value="GNAT"/>
    <property type="match status" value="1"/>
</dbReference>
<feature type="domain" description="N-acetyltransferase" evidence="3">
    <location>
        <begin position="144"/>
        <end position="304"/>
    </location>
</feature>
<gene>
    <name evidence="4" type="ORF">ACFOSS_09120</name>
</gene>
<dbReference type="InterPro" id="IPR036390">
    <property type="entry name" value="WH_DNA-bd_sf"/>
</dbReference>
<protein>
    <submittedName>
        <fullName evidence="4">GNAT family N-acetyltransferase</fullName>
        <ecNumber evidence="4">2.3.1.-</ecNumber>
    </submittedName>
</protein>
<dbReference type="RefSeq" id="WP_377152021.1">
    <property type="nucleotide sequence ID" value="NZ_JBHSAF010000008.1"/>
</dbReference>
<keyword evidence="4" id="KW-0012">Acyltransferase</keyword>
<name>A0ABV8CN44_9GAMM</name>
<dbReference type="EC" id="2.3.1.-" evidence="4"/>
<dbReference type="InterPro" id="IPR000835">
    <property type="entry name" value="HTH_MarR-typ"/>
</dbReference>
<evidence type="ECO:0000313" key="5">
    <source>
        <dbReference type="Proteomes" id="UP001595692"/>
    </source>
</evidence>
<dbReference type="Proteomes" id="UP001595692">
    <property type="component" value="Unassembled WGS sequence"/>
</dbReference>
<dbReference type="PRINTS" id="PR00598">
    <property type="entry name" value="HTHMARR"/>
</dbReference>
<dbReference type="Pfam" id="PF12802">
    <property type="entry name" value="MarR_2"/>
    <property type="match status" value="1"/>
</dbReference>
<dbReference type="InterPro" id="IPR016181">
    <property type="entry name" value="Acyl_CoA_acyltransferase"/>
</dbReference>
<keyword evidence="1 4" id="KW-0808">Transferase</keyword>
<dbReference type="PANTHER" id="PTHR13947">
    <property type="entry name" value="GNAT FAMILY N-ACETYLTRANSFERASE"/>
    <property type="match status" value="1"/>
</dbReference>
<dbReference type="SUPFAM" id="SSF46785">
    <property type="entry name" value="Winged helix' DNA-binding domain"/>
    <property type="match status" value="1"/>
</dbReference>
<dbReference type="GO" id="GO:0016746">
    <property type="term" value="F:acyltransferase activity"/>
    <property type="evidence" value="ECO:0007669"/>
    <property type="project" value="UniProtKB-KW"/>
</dbReference>
<dbReference type="SUPFAM" id="SSF55729">
    <property type="entry name" value="Acyl-CoA N-acyltransferases (Nat)"/>
    <property type="match status" value="1"/>
</dbReference>
<dbReference type="EMBL" id="JBHSAF010000008">
    <property type="protein sequence ID" value="MFC3913627.1"/>
    <property type="molecule type" value="Genomic_DNA"/>
</dbReference>